<feature type="transmembrane region" description="Helical" evidence="1">
    <location>
        <begin position="48"/>
        <end position="66"/>
    </location>
</feature>
<evidence type="ECO:0000256" key="1">
    <source>
        <dbReference type="SAM" id="Phobius"/>
    </source>
</evidence>
<reference evidence="2 3" key="1">
    <citation type="submission" date="2023-07" db="EMBL/GenBank/DDBJ databases">
        <title>Comparative genomics of wheat-associated soil bacteria to identify genetic determinants of phenazine resistance.</title>
        <authorList>
            <person name="Mouncey N."/>
        </authorList>
    </citation>
    <scope>NUCLEOTIDE SEQUENCE [LARGE SCALE GENOMIC DNA]</scope>
    <source>
        <strain evidence="2 3">W1I3</strain>
    </source>
</reference>
<dbReference type="EMBL" id="JAUSXB010000001">
    <property type="protein sequence ID" value="MDQ0674432.1"/>
    <property type="molecule type" value="Genomic_DNA"/>
</dbReference>
<dbReference type="Proteomes" id="UP001236806">
    <property type="component" value="Unassembled WGS sequence"/>
</dbReference>
<keyword evidence="3" id="KW-1185">Reference proteome</keyword>
<proteinExistence type="predicted"/>
<gene>
    <name evidence="2" type="ORF">QFZ36_001993</name>
</gene>
<keyword evidence="1" id="KW-0472">Membrane</keyword>
<organism evidence="2 3">
    <name type="scientific">Pseudarthrobacter siccitolerans</name>
    <dbReference type="NCBI Taxonomy" id="861266"/>
    <lineage>
        <taxon>Bacteria</taxon>
        <taxon>Bacillati</taxon>
        <taxon>Actinomycetota</taxon>
        <taxon>Actinomycetes</taxon>
        <taxon>Micrococcales</taxon>
        <taxon>Micrococcaceae</taxon>
        <taxon>Pseudarthrobacter</taxon>
    </lineage>
</organism>
<feature type="transmembrane region" description="Helical" evidence="1">
    <location>
        <begin position="7"/>
        <end position="28"/>
    </location>
</feature>
<evidence type="ECO:0000313" key="3">
    <source>
        <dbReference type="Proteomes" id="UP001236806"/>
    </source>
</evidence>
<feature type="transmembrane region" description="Helical" evidence="1">
    <location>
        <begin position="86"/>
        <end position="110"/>
    </location>
</feature>
<sequence length="126" mass="13467">MPRMSFWSIIGLGSFLATYMVAVELLLYWTEGDYARPFVPMDLKESDVLAALAAVAAGTIALQVMAQSSTSSRAATMADYNHRMLIAYLAVGGTAASCTLALSSLVAVLLDGVERNLSVTFSWSFS</sequence>
<evidence type="ECO:0000313" key="2">
    <source>
        <dbReference type="EMBL" id="MDQ0674432.1"/>
    </source>
</evidence>
<keyword evidence="1" id="KW-1133">Transmembrane helix</keyword>
<name>A0ABU0PLK9_9MICC</name>
<protein>
    <submittedName>
        <fullName evidence="2">Uncharacterized protein</fullName>
    </submittedName>
</protein>
<comment type="caution">
    <text evidence="2">The sequence shown here is derived from an EMBL/GenBank/DDBJ whole genome shotgun (WGS) entry which is preliminary data.</text>
</comment>
<accession>A0ABU0PLK9</accession>
<keyword evidence="1" id="KW-0812">Transmembrane</keyword>